<reference evidence="2 3" key="1">
    <citation type="submission" date="2020-10" db="EMBL/GenBank/DDBJ databases">
        <title>Complete genome sequence of Corynebacterium jeddahense DSM 45997, type strain of Corynebacterium jeddahense.</title>
        <authorList>
            <person name="Busche T."/>
            <person name="Kalinowski J."/>
            <person name="Ruckert C."/>
        </authorList>
    </citation>
    <scope>NUCLEOTIDE SEQUENCE [LARGE SCALE GENOMIC DNA]</scope>
    <source>
        <strain evidence="2 3">DSM 45997</strain>
    </source>
</reference>
<dbReference type="Pfam" id="PF23931">
    <property type="entry name" value="Terminase_6"/>
    <property type="match status" value="1"/>
</dbReference>
<evidence type="ECO:0000259" key="1">
    <source>
        <dbReference type="Pfam" id="PF23931"/>
    </source>
</evidence>
<evidence type="ECO:0000313" key="3">
    <source>
        <dbReference type="Proteomes" id="UP001218071"/>
    </source>
</evidence>
<sequence length="113" mass="11948">MDKVSGRPVGELEQAFLDSLAALEEQPPAEYGGVVALGRAYAENIDESRSTDTETATKSLYLGPHLLGVMKLLGIAPTEAPETAGTKKGGTTSPDVIDIMRRMSRETAQENGA</sequence>
<accession>A0ABY7UIW3</accession>
<feature type="domain" description="Terminase small subunit actinomycetes phage-type" evidence="1">
    <location>
        <begin position="17"/>
        <end position="91"/>
    </location>
</feature>
<organism evidence="2 3">
    <name type="scientific">Corynebacterium jeddahense</name>
    <dbReference type="NCBI Taxonomy" id="1414719"/>
    <lineage>
        <taxon>Bacteria</taxon>
        <taxon>Bacillati</taxon>
        <taxon>Actinomycetota</taxon>
        <taxon>Actinomycetes</taxon>
        <taxon>Mycobacteriales</taxon>
        <taxon>Corynebacteriaceae</taxon>
        <taxon>Corynebacterium</taxon>
    </lineage>
</organism>
<name>A0ABY7UIW3_9CORY</name>
<gene>
    <name evidence="2" type="ORF">CJEDD_01090</name>
</gene>
<keyword evidence="3" id="KW-1185">Reference proteome</keyword>
<dbReference type="Proteomes" id="UP001218071">
    <property type="component" value="Chromosome"/>
</dbReference>
<proteinExistence type="predicted"/>
<dbReference type="InterPro" id="IPR057630">
    <property type="entry name" value="Terminase_6"/>
</dbReference>
<dbReference type="RefSeq" id="WP_042405976.1">
    <property type="nucleotide sequence ID" value="NZ_CBYN010000024.1"/>
</dbReference>
<dbReference type="EMBL" id="CP063194">
    <property type="protein sequence ID" value="WCZ37845.1"/>
    <property type="molecule type" value="Genomic_DNA"/>
</dbReference>
<evidence type="ECO:0000313" key="2">
    <source>
        <dbReference type="EMBL" id="WCZ37845.1"/>
    </source>
</evidence>
<protein>
    <recommendedName>
        <fullName evidence="1">Terminase small subunit actinomycetes phage-type domain-containing protein</fullName>
    </recommendedName>
</protein>